<keyword evidence="5" id="KW-0539">Nucleus</keyword>
<keyword evidence="9" id="KW-1185">Reference proteome</keyword>
<dbReference type="PANTHER" id="PTHR46481">
    <property type="entry name" value="ZINC FINGER BED DOMAIN-CONTAINING PROTEIN 4"/>
    <property type="match status" value="1"/>
</dbReference>
<name>A0A8J2JFG0_9HEXA</name>
<comment type="subcellular location">
    <subcellularLocation>
        <location evidence="1">Nucleus</location>
    </subcellularLocation>
</comment>
<evidence type="ECO:0000256" key="4">
    <source>
        <dbReference type="ARBA" id="ARBA00022833"/>
    </source>
</evidence>
<evidence type="ECO:0000313" key="8">
    <source>
        <dbReference type="EMBL" id="CAG7678880.1"/>
    </source>
</evidence>
<dbReference type="InterPro" id="IPR052035">
    <property type="entry name" value="ZnF_BED_domain_contain"/>
</dbReference>
<keyword evidence="3" id="KW-0863">Zinc-finger</keyword>
<evidence type="ECO:0000259" key="7">
    <source>
        <dbReference type="Pfam" id="PF05699"/>
    </source>
</evidence>
<gene>
    <name evidence="8" type="ORF">AFUS01_LOCUS2645</name>
</gene>
<evidence type="ECO:0000256" key="2">
    <source>
        <dbReference type="ARBA" id="ARBA00022723"/>
    </source>
</evidence>
<feature type="compositionally biased region" description="Acidic residues" evidence="6">
    <location>
        <begin position="41"/>
        <end position="50"/>
    </location>
</feature>
<sequence>MQNEIEDAKQDNDDISEDVMQLSDDSEDANDDSESTNVDTESAESDESEFEAEAEFIQAAEVSAELLVKIGSTHKITNSMCCSYIATECGKSVCSCSKAAIYCIVCKRHPGHLTNDHRSQIQELLAILSPLCNLTDKLQSDGLTAPIVIPEIVAAFDELKLIKELKHFKTLHSHLVSDFKSRVEPIISNSAFVMATVLDPRQKLKGDRPTKDTDLKVLSPTDVHSMCHLFLENVAPLAAKNNTVTAEEADRKNLSLLQRMLMEVKNTDDEEPYDEGISELKSYLQDAIDPGTDPLTYWNKRQVEYPNLSRHAKVCLATPATSGSVERLFSELSGLGRARRSRTRAKRLEQLILYIEWRPKLSKRSKAKEKTCAEKI</sequence>
<feature type="domain" description="HAT C-terminal dimerisation" evidence="7">
    <location>
        <begin position="279"/>
        <end position="353"/>
    </location>
</feature>
<dbReference type="EMBL" id="CAJVCH010015305">
    <property type="protein sequence ID" value="CAG7678880.1"/>
    <property type="molecule type" value="Genomic_DNA"/>
</dbReference>
<organism evidence="8 9">
    <name type="scientific">Allacma fusca</name>
    <dbReference type="NCBI Taxonomy" id="39272"/>
    <lineage>
        <taxon>Eukaryota</taxon>
        <taxon>Metazoa</taxon>
        <taxon>Ecdysozoa</taxon>
        <taxon>Arthropoda</taxon>
        <taxon>Hexapoda</taxon>
        <taxon>Collembola</taxon>
        <taxon>Symphypleona</taxon>
        <taxon>Sminthuridae</taxon>
        <taxon>Allacma</taxon>
    </lineage>
</organism>
<dbReference type="GO" id="GO:0046983">
    <property type="term" value="F:protein dimerization activity"/>
    <property type="evidence" value="ECO:0007669"/>
    <property type="project" value="InterPro"/>
</dbReference>
<reference evidence="8" key="1">
    <citation type="submission" date="2021-06" db="EMBL/GenBank/DDBJ databases">
        <authorList>
            <person name="Hodson N. C."/>
            <person name="Mongue J. A."/>
            <person name="Jaron S. K."/>
        </authorList>
    </citation>
    <scope>NUCLEOTIDE SEQUENCE</scope>
</reference>
<keyword evidence="4" id="KW-0862">Zinc</keyword>
<feature type="compositionally biased region" description="Basic and acidic residues" evidence="6">
    <location>
        <begin position="1"/>
        <end position="12"/>
    </location>
</feature>
<evidence type="ECO:0000256" key="5">
    <source>
        <dbReference type="ARBA" id="ARBA00023242"/>
    </source>
</evidence>
<feature type="compositionally biased region" description="Acidic residues" evidence="6">
    <location>
        <begin position="24"/>
        <end position="34"/>
    </location>
</feature>
<comment type="caution">
    <text evidence="8">The sequence shown here is derived from an EMBL/GenBank/DDBJ whole genome shotgun (WGS) entry which is preliminary data.</text>
</comment>
<dbReference type="GO" id="GO:0005634">
    <property type="term" value="C:nucleus"/>
    <property type="evidence" value="ECO:0007669"/>
    <property type="project" value="UniProtKB-SubCell"/>
</dbReference>
<evidence type="ECO:0000256" key="1">
    <source>
        <dbReference type="ARBA" id="ARBA00004123"/>
    </source>
</evidence>
<dbReference type="InterPro" id="IPR008906">
    <property type="entry name" value="HATC_C_dom"/>
</dbReference>
<protein>
    <recommendedName>
        <fullName evidence="7">HAT C-terminal dimerisation domain-containing protein</fullName>
    </recommendedName>
</protein>
<proteinExistence type="predicted"/>
<dbReference type="Proteomes" id="UP000708208">
    <property type="component" value="Unassembled WGS sequence"/>
</dbReference>
<dbReference type="PANTHER" id="PTHR46481:SF10">
    <property type="entry name" value="ZINC FINGER BED DOMAIN-CONTAINING PROTEIN 39"/>
    <property type="match status" value="1"/>
</dbReference>
<evidence type="ECO:0000256" key="3">
    <source>
        <dbReference type="ARBA" id="ARBA00022771"/>
    </source>
</evidence>
<dbReference type="GO" id="GO:0008270">
    <property type="term" value="F:zinc ion binding"/>
    <property type="evidence" value="ECO:0007669"/>
    <property type="project" value="UniProtKB-KW"/>
</dbReference>
<evidence type="ECO:0000313" key="9">
    <source>
        <dbReference type="Proteomes" id="UP000708208"/>
    </source>
</evidence>
<dbReference type="OrthoDB" id="3062869at2759"/>
<accession>A0A8J2JFG0</accession>
<keyword evidence="2" id="KW-0479">Metal-binding</keyword>
<dbReference type="AlphaFoldDB" id="A0A8J2JFG0"/>
<feature type="region of interest" description="Disordered" evidence="6">
    <location>
        <begin position="1"/>
        <end position="50"/>
    </location>
</feature>
<evidence type="ECO:0000256" key="6">
    <source>
        <dbReference type="SAM" id="MobiDB-lite"/>
    </source>
</evidence>
<dbReference type="Pfam" id="PF05699">
    <property type="entry name" value="Dimer_Tnp_hAT"/>
    <property type="match status" value="1"/>
</dbReference>